<keyword evidence="7 11" id="KW-1133">Transmembrane helix</keyword>
<dbReference type="GO" id="GO:0012505">
    <property type="term" value="C:endomembrane system"/>
    <property type="evidence" value="ECO:0007669"/>
    <property type="project" value="UniProtKB-SubCell"/>
</dbReference>
<dbReference type="GO" id="GO:0006493">
    <property type="term" value="P:protein O-linked glycosylation"/>
    <property type="evidence" value="ECO:0007669"/>
    <property type="project" value="InterPro"/>
</dbReference>
<feature type="transmembrane region" description="Helical" evidence="11">
    <location>
        <begin position="364"/>
        <end position="382"/>
    </location>
</feature>
<dbReference type="GO" id="GO:0016020">
    <property type="term" value="C:membrane"/>
    <property type="evidence" value="ECO:0007669"/>
    <property type="project" value="InterPro"/>
</dbReference>
<keyword evidence="4" id="KW-0328">Glycosyltransferase</keyword>
<feature type="transmembrane region" description="Helical" evidence="11">
    <location>
        <begin position="83"/>
        <end position="102"/>
    </location>
</feature>
<name>A0A1F7RM69_9BACT</name>
<dbReference type="InterPro" id="IPR003342">
    <property type="entry name" value="ArnT-like_N"/>
</dbReference>
<feature type="transmembrane region" description="Helical" evidence="11">
    <location>
        <begin position="175"/>
        <end position="191"/>
    </location>
</feature>
<dbReference type="EMBL" id="MGDD01000325">
    <property type="protein sequence ID" value="OGL42420.1"/>
    <property type="molecule type" value="Genomic_DNA"/>
</dbReference>
<organism evidence="13 14">
    <name type="scientific">Candidatus Schekmanbacteria bacterium RBG_13_48_7</name>
    <dbReference type="NCBI Taxonomy" id="1817878"/>
    <lineage>
        <taxon>Bacteria</taxon>
        <taxon>Candidatus Schekmaniibacteriota</taxon>
    </lineage>
</organism>
<comment type="similarity">
    <text evidence="3">Belongs to the glycosyltransferase 39 family.</text>
</comment>
<evidence type="ECO:0000313" key="13">
    <source>
        <dbReference type="EMBL" id="OGL42420.1"/>
    </source>
</evidence>
<evidence type="ECO:0000256" key="4">
    <source>
        <dbReference type="ARBA" id="ARBA00022676"/>
    </source>
</evidence>
<feature type="transmembrane region" description="Helical" evidence="11">
    <location>
        <begin position="421"/>
        <end position="442"/>
    </location>
</feature>
<evidence type="ECO:0000256" key="5">
    <source>
        <dbReference type="ARBA" id="ARBA00022679"/>
    </source>
</evidence>
<evidence type="ECO:0000256" key="2">
    <source>
        <dbReference type="ARBA" id="ARBA00004922"/>
    </source>
</evidence>
<keyword evidence="5" id="KW-0808">Transferase</keyword>
<proteinExistence type="inferred from homology"/>
<keyword evidence="8 11" id="KW-0472">Membrane</keyword>
<dbReference type="PANTHER" id="PTHR10050">
    <property type="entry name" value="DOLICHYL-PHOSPHATE-MANNOSE--PROTEIN MANNOSYLTRANSFERASE"/>
    <property type="match status" value="1"/>
</dbReference>
<dbReference type="PANTHER" id="PTHR10050:SF53">
    <property type="entry name" value="CHROMOSOME UNDETERMINED SCAFFOLD_67, WHOLE GENOME SHOTGUN SEQUENCE"/>
    <property type="match status" value="1"/>
</dbReference>
<comment type="subcellular location">
    <subcellularLocation>
        <location evidence="1">Endomembrane system</location>
        <topology evidence="1">Multi-pass membrane protein</topology>
    </subcellularLocation>
</comment>
<reference evidence="13 14" key="1">
    <citation type="journal article" date="2016" name="Nat. Commun.">
        <title>Thousands of microbial genomes shed light on interconnected biogeochemical processes in an aquifer system.</title>
        <authorList>
            <person name="Anantharaman K."/>
            <person name="Brown C.T."/>
            <person name="Hug L.A."/>
            <person name="Sharon I."/>
            <person name="Castelle C.J."/>
            <person name="Probst A.J."/>
            <person name="Thomas B.C."/>
            <person name="Singh A."/>
            <person name="Wilkins M.J."/>
            <person name="Karaoz U."/>
            <person name="Brodie E.L."/>
            <person name="Williams K.H."/>
            <person name="Hubbard S.S."/>
            <person name="Banfield J.F."/>
        </authorList>
    </citation>
    <scope>NUCLEOTIDE SEQUENCE [LARGE SCALE GENOMIC DNA]</scope>
</reference>
<gene>
    <name evidence="13" type="ORF">A2161_21060</name>
</gene>
<evidence type="ECO:0000256" key="1">
    <source>
        <dbReference type="ARBA" id="ARBA00004127"/>
    </source>
</evidence>
<dbReference type="GO" id="GO:0000030">
    <property type="term" value="F:mannosyltransferase activity"/>
    <property type="evidence" value="ECO:0007669"/>
    <property type="project" value="InterPro"/>
</dbReference>
<sequence>MFILVKNNIIGFFRKTIVPFVLLCLFFCFLMYPFMAGLSKHLIHVDEGAWIATSLYKCKILFMDRNFNSSLWEDSYFHNLPPIATYIIGFTGWQAGFMDDMIRNKPPIINHGECMLMLPISRVPMAIMGGVSAILFFWILLRQKDLFAGIICSSLLAFNPLIIRTCKRTMSESPLVFFMVLSIFFAVIWIQKLNQSRKLQSFIFSGLTGVSIALSTGSKLLGGLVLPGILSANLINTFALFIAHNDRLSRTIIWKRIYMIWETTACCCVLCFLIFYISYPTFYRHPLKNMYAMVKFRQDLIREQWNTAPQESLHILKPNTGNSNLFFAQKDSPANYSPPIRSVQDRIHYVFFRALLYYGSFRNVTGALLDLLLLVAGIIVLLKKTLLDWKNVQISSNILFITWFMVIYIILSLMLPHDWDRYYIVVIPSATFLSGLGFAYLIKITWFQFSRIIN</sequence>
<evidence type="ECO:0000313" key="14">
    <source>
        <dbReference type="Proteomes" id="UP000179266"/>
    </source>
</evidence>
<comment type="pathway">
    <text evidence="2">Protein modification; protein glycosylation.</text>
</comment>
<dbReference type="AlphaFoldDB" id="A0A1F7RM69"/>
<feature type="transmembrane region" description="Helical" evidence="11">
    <location>
        <begin position="12"/>
        <end position="32"/>
    </location>
</feature>
<dbReference type="Pfam" id="PF02366">
    <property type="entry name" value="PMT"/>
    <property type="match status" value="1"/>
</dbReference>
<keyword evidence="6 11" id="KW-0812">Transmembrane</keyword>
<accession>A0A1F7RM69</accession>
<evidence type="ECO:0000256" key="7">
    <source>
        <dbReference type="ARBA" id="ARBA00022989"/>
    </source>
</evidence>
<evidence type="ECO:0000256" key="3">
    <source>
        <dbReference type="ARBA" id="ARBA00007222"/>
    </source>
</evidence>
<dbReference type="InterPro" id="IPR027005">
    <property type="entry name" value="PMT-like"/>
</dbReference>
<evidence type="ECO:0000256" key="9">
    <source>
        <dbReference type="ARBA" id="ARBA00093617"/>
    </source>
</evidence>
<feature type="transmembrane region" description="Helical" evidence="11">
    <location>
        <begin position="224"/>
        <end position="245"/>
    </location>
</feature>
<feature type="transmembrane region" description="Helical" evidence="11">
    <location>
        <begin position="123"/>
        <end position="140"/>
    </location>
</feature>
<dbReference type="Proteomes" id="UP000179266">
    <property type="component" value="Unassembled WGS sequence"/>
</dbReference>
<evidence type="ECO:0000256" key="8">
    <source>
        <dbReference type="ARBA" id="ARBA00023136"/>
    </source>
</evidence>
<evidence type="ECO:0000256" key="10">
    <source>
        <dbReference type="ARBA" id="ARBA00093644"/>
    </source>
</evidence>
<evidence type="ECO:0000259" key="12">
    <source>
        <dbReference type="Pfam" id="PF02366"/>
    </source>
</evidence>
<feature type="transmembrane region" description="Helical" evidence="11">
    <location>
        <begin position="146"/>
        <end position="163"/>
    </location>
</feature>
<feature type="transmembrane region" description="Helical" evidence="11">
    <location>
        <begin position="394"/>
        <end position="415"/>
    </location>
</feature>
<feature type="transmembrane region" description="Helical" evidence="11">
    <location>
        <begin position="257"/>
        <end position="279"/>
    </location>
</feature>
<evidence type="ECO:0000256" key="11">
    <source>
        <dbReference type="SAM" id="Phobius"/>
    </source>
</evidence>
<protein>
    <recommendedName>
        <fullName evidence="9">Polyprenol-phosphate-mannose--protein mannosyltransferase</fullName>
    </recommendedName>
    <alternativeName>
        <fullName evidence="10">Protein O-mannosyltransferase</fullName>
    </alternativeName>
</protein>
<feature type="domain" description="ArnT-like N-terminal" evidence="12">
    <location>
        <begin position="76"/>
        <end position="272"/>
    </location>
</feature>
<evidence type="ECO:0000256" key="6">
    <source>
        <dbReference type="ARBA" id="ARBA00022692"/>
    </source>
</evidence>
<comment type="caution">
    <text evidence="13">The sequence shown here is derived from an EMBL/GenBank/DDBJ whole genome shotgun (WGS) entry which is preliminary data.</text>
</comment>